<feature type="non-terminal residue" evidence="1">
    <location>
        <position position="1"/>
    </location>
</feature>
<reference evidence="2" key="1">
    <citation type="journal article" date="2014" name="Nat. Genet.">
        <title>A reference genome for common bean and genome-wide analysis of dual domestications.</title>
        <authorList>
            <person name="Schmutz J."/>
            <person name="McClean P.E."/>
            <person name="Mamidi S."/>
            <person name="Wu G.A."/>
            <person name="Cannon S.B."/>
            <person name="Grimwood J."/>
            <person name="Jenkins J."/>
            <person name="Shu S."/>
            <person name="Song Q."/>
            <person name="Chavarro C."/>
            <person name="Torres-Torres M."/>
            <person name="Geffroy V."/>
            <person name="Moghaddam S.M."/>
            <person name="Gao D."/>
            <person name="Abernathy B."/>
            <person name="Barry K."/>
            <person name="Blair M."/>
            <person name="Brick M.A."/>
            <person name="Chovatia M."/>
            <person name="Gepts P."/>
            <person name="Goodstein D.M."/>
            <person name="Gonzales M."/>
            <person name="Hellsten U."/>
            <person name="Hyten D.L."/>
            <person name="Jia G."/>
            <person name="Kelly J.D."/>
            <person name="Kudrna D."/>
            <person name="Lee R."/>
            <person name="Richard M.M."/>
            <person name="Miklas P.N."/>
            <person name="Osorno J.M."/>
            <person name="Rodrigues J."/>
            <person name="Thareau V."/>
            <person name="Urrea C.A."/>
            <person name="Wang M."/>
            <person name="Yu Y."/>
            <person name="Zhang M."/>
            <person name="Wing R.A."/>
            <person name="Cregan P.B."/>
            <person name="Rokhsar D.S."/>
            <person name="Jackson S.A."/>
        </authorList>
    </citation>
    <scope>NUCLEOTIDE SEQUENCE [LARGE SCALE GENOMIC DNA]</scope>
    <source>
        <strain evidence="2">cv. G19833</strain>
    </source>
</reference>
<evidence type="ECO:0000313" key="2">
    <source>
        <dbReference type="Proteomes" id="UP000000226"/>
    </source>
</evidence>
<dbReference type="Gramene" id="ESW26903">
    <property type="protein sequence ID" value="ESW26903"/>
    <property type="gene ID" value="PHAVU_003G157900g"/>
</dbReference>
<protein>
    <submittedName>
        <fullName evidence="1">Uncharacterized protein</fullName>
    </submittedName>
</protein>
<dbReference type="EMBL" id="CM002290">
    <property type="protein sequence ID" value="ESW26903.1"/>
    <property type="molecule type" value="Genomic_DNA"/>
</dbReference>
<evidence type="ECO:0000313" key="1">
    <source>
        <dbReference type="EMBL" id="ESW26903.1"/>
    </source>
</evidence>
<organism evidence="1 2">
    <name type="scientific">Phaseolus vulgaris</name>
    <name type="common">Kidney bean</name>
    <name type="synonym">French bean</name>
    <dbReference type="NCBI Taxonomy" id="3885"/>
    <lineage>
        <taxon>Eukaryota</taxon>
        <taxon>Viridiplantae</taxon>
        <taxon>Streptophyta</taxon>
        <taxon>Embryophyta</taxon>
        <taxon>Tracheophyta</taxon>
        <taxon>Spermatophyta</taxon>
        <taxon>Magnoliopsida</taxon>
        <taxon>eudicotyledons</taxon>
        <taxon>Gunneridae</taxon>
        <taxon>Pentapetalae</taxon>
        <taxon>rosids</taxon>
        <taxon>fabids</taxon>
        <taxon>Fabales</taxon>
        <taxon>Fabaceae</taxon>
        <taxon>Papilionoideae</taxon>
        <taxon>50 kb inversion clade</taxon>
        <taxon>NPAAA clade</taxon>
        <taxon>indigoferoid/millettioid clade</taxon>
        <taxon>Phaseoleae</taxon>
        <taxon>Phaseolus</taxon>
    </lineage>
</organism>
<accession>V7CC22</accession>
<dbReference type="Proteomes" id="UP000000226">
    <property type="component" value="Chromosome 3"/>
</dbReference>
<gene>
    <name evidence="1" type="ORF">PHAVU_003G157900g</name>
</gene>
<proteinExistence type="predicted"/>
<keyword evidence="2" id="KW-1185">Reference proteome</keyword>
<name>V7CC22_PHAVU</name>
<sequence length="66" mass="7601">RRTLVDGVKEPKSHSFFLFSTPFNSSYNLNYLSLCLSTRRGCEDGFGVWIRWVDRRQTWLAGGVAT</sequence>
<dbReference type="AlphaFoldDB" id="V7CC22"/>